<feature type="coiled-coil region" evidence="1">
    <location>
        <begin position="2"/>
        <end position="39"/>
    </location>
</feature>
<dbReference type="SUPFAM" id="SSF50494">
    <property type="entry name" value="Trypsin-like serine proteases"/>
    <property type="match status" value="1"/>
</dbReference>
<dbReference type="PANTHER" id="PTHR47389:SF8">
    <property type="entry name" value="EXPRESSED PROTEIN"/>
    <property type="match status" value="1"/>
</dbReference>
<reference evidence="3" key="1">
    <citation type="submission" date="2023-02" db="EMBL/GenBank/DDBJ databases">
        <title>Genome of toxic invasive species Heracleum sosnowskyi carries increased number of genes despite the absence of recent whole-genome duplications.</title>
        <authorList>
            <person name="Schelkunov M."/>
            <person name="Shtratnikova V."/>
            <person name="Makarenko M."/>
            <person name="Klepikova A."/>
            <person name="Omelchenko D."/>
            <person name="Novikova G."/>
            <person name="Obukhova E."/>
            <person name="Bogdanov V."/>
            <person name="Penin A."/>
            <person name="Logacheva M."/>
        </authorList>
    </citation>
    <scope>NUCLEOTIDE SEQUENCE</scope>
    <source>
        <strain evidence="3">Hsosn_3</strain>
        <tissue evidence="3">Leaf</tissue>
    </source>
</reference>
<dbReference type="PANTHER" id="PTHR47389">
    <property type="entry name" value="OS09G0436400 PROTEIN"/>
    <property type="match status" value="1"/>
</dbReference>
<organism evidence="3 4">
    <name type="scientific">Heracleum sosnowskyi</name>
    <dbReference type="NCBI Taxonomy" id="360622"/>
    <lineage>
        <taxon>Eukaryota</taxon>
        <taxon>Viridiplantae</taxon>
        <taxon>Streptophyta</taxon>
        <taxon>Embryophyta</taxon>
        <taxon>Tracheophyta</taxon>
        <taxon>Spermatophyta</taxon>
        <taxon>Magnoliopsida</taxon>
        <taxon>eudicotyledons</taxon>
        <taxon>Gunneridae</taxon>
        <taxon>Pentapetalae</taxon>
        <taxon>asterids</taxon>
        <taxon>campanulids</taxon>
        <taxon>Apiales</taxon>
        <taxon>Apiaceae</taxon>
        <taxon>Apioideae</taxon>
        <taxon>apioid superclade</taxon>
        <taxon>Tordylieae</taxon>
        <taxon>Tordyliinae</taxon>
        <taxon>Heracleum</taxon>
    </lineage>
</organism>
<feature type="region of interest" description="Disordered" evidence="2">
    <location>
        <begin position="54"/>
        <end position="74"/>
    </location>
</feature>
<evidence type="ECO:0000313" key="3">
    <source>
        <dbReference type="EMBL" id="KAK1381579.1"/>
    </source>
</evidence>
<evidence type="ECO:0000256" key="1">
    <source>
        <dbReference type="SAM" id="Coils"/>
    </source>
</evidence>
<dbReference type="Pfam" id="PF13365">
    <property type="entry name" value="Trypsin_2"/>
    <property type="match status" value="1"/>
</dbReference>
<evidence type="ECO:0000313" key="4">
    <source>
        <dbReference type="Proteomes" id="UP001237642"/>
    </source>
</evidence>
<sequence>MAEQLNQKFDELKQEFKQMEEVKQDMEEFKQSMTLEREEFKEAMALEMEEFKQTVPEPHTLTDTISEDDEDCKESKSYYDISPLESTWVPYYPPDPATMEAEPTPDPPPRVARSPPCVLHNERASVPKSGRSSRLSKRRVLELSADSENVDTSVNIKDFSAVYSEIVPSVVSISSFLGAAKIFDCSGLIIDWNSCENEATIVTSAKLLSSPKISGFETHLIVRLGDGTLLLAAEDYVDLYHNLIILKVKSDVEVKVVDLMAKQEDIVGGMNVCALGRSFYTSSLIDSPGKLHLEDPLFGCDELLRSTCNISMICEGGPLISDAGFVVGMNFFGNCVCSHLLPAPIILNCLKMWKSYSTVMRPLLGMSVVDVYPVPYKIWKRFKVSPEYPYVAVKEVYKGSHADINDVRSGDLVATCNGVQIKSAKQYYQLVYETSLAVTSCSGQQSFIVVINPHDGRSDSVSIEADNVSVNDSRFHDCWPRVEDDGWSRLKLKLFILNLKKDGKICRLETVWDDEAQFDDFDPKWLKTCSWNVKTRKGITLWLELVMEENTGSLIFFFLYVAGRSKNSEVFWFLFEYSISLRSSSNGGELSSEGE</sequence>
<comment type="caution">
    <text evidence="3">The sequence shown here is derived from an EMBL/GenBank/DDBJ whole genome shotgun (WGS) entry which is preliminary data.</text>
</comment>
<name>A0AAD8I9I1_9APIA</name>
<protein>
    <recommendedName>
        <fullName evidence="5">PDZ domain-containing protein</fullName>
    </recommendedName>
</protein>
<dbReference type="InterPro" id="IPR009003">
    <property type="entry name" value="Peptidase_S1_PA"/>
</dbReference>
<feature type="region of interest" description="Disordered" evidence="2">
    <location>
        <begin position="93"/>
        <end position="133"/>
    </location>
</feature>
<proteinExistence type="predicted"/>
<dbReference type="SUPFAM" id="SSF50156">
    <property type="entry name" value="PDZ domain-like"/>
    <property type="match status" value="1"/>
</dbReference>
<dbReference type="Gene3D" id="2.40.10.120">
    <property type="match status" value="1"/>
</dbReference>
<keyword evidence="1" id="KW-0175">Coiled coil</keyword>
<accession>A0AAD8I9I1</accession>
<dbReference type="EMBL" id="JAUIZM010000006">
    <property type="protein sequence ID" value="KAK1381579.1"/>
    <property type="molecule type" value="Genomic_DNA"/>
</dbReference>
<gene>
    <name evidence="3" type="ORF">POM88_028323</name>
</gene>
<keyword evidence="4" id="KW-1185">Reference proteome</keyword>
<dbReference type="Gene3D" id="2.30.42.10">
    <property type="match status" value="1"/>
</dbReference>
<dbReference type="Proteomes" id="UP001237642">
    <property type="component" value="Unassembled WGS sequence"/>
</dbReference>
<dbReference type="AlphaFoldDB" id="A0AAD8I9I1"/>
<evidence type="ECO:0008006" key="5">
    <source>
        <dbReference type="Google" id="ProtNLM"/>
    </source>
</evidence>
<reference evidence="3" key="2">
    <citation type="submission" date="2023-05" db="EMBL/GenBank/DDBJ databases">
        <authorList>
            <person name="Schelkunov M.I."/>
        </authorList>
    </citation>
    <scope>NUCLEOTIDE SEQUENCE</scope>
    <source>
        <strain evidence="3">Hsosn_3</strain>
        <tissue evidence="3">Leaf</tissue>
    </source>
</reference>
<dbReference type="InterPro" id="IPR036034">
    <property type="entry name" value="PDZ_sf"/>
</dbReference>
<evidence type="ECO:0000256" key="2">
    <source>
        <dbReference type="SAM" id="MobiDB-lite"/>
    </source>
</evidence>